<proteinExistence type="predicted"/>
<feature type="region of interest" description="Disordered" evidence="1">
    <location>
        <begin position="153"/>
        <end position="173"/>
    </location>
</feature>
<dbReference type="InterPro" id="IPR029069">
    <property type="entry name" value="HotDog_dom_sf"/>
</dbReference>
<dbReference type="PANTHER" id="PTHR31793">
    <property type="entry name" value="4-HYDROXYBENZOYL-COA THIOESTERASE FAMILY MEMBER"/>
    <property type="match status" value="1"/>
</dbReference>
<dbReference type="PANTHER" id="PTHR31793:SF2">
    <property type="entry name" value="BLR1345 PROTEIN"/>
    <property type="match status" value="1"/>
</dbReference>
<dbReference type="EMBL" id="JASJEV010000005">
    <property type="protein sequence ID" value="MDJ1158588.1"/>
    <property type="molecule type" value="Genomic_DNA"/>
</dbReference>
<reference evidence="2 3" key="1">
    <citation type="submission" date="2023-05" db="EMBL/GenBank/DDBJ databases">
        <title>Chelatococcus sp. nov., a moderately thermophilic bacterium isolated from hot spring microbial mat.</title>
        <authorList>
            <person name="Hu C.-J."/>
            <person name="Li W.-J."/>
        </authorList>
    </citation>
    <scope>NUCLEOTIDE SEQUENCE [LARGE SCALE GENOMIC DNA]</scope>
    <source>
        <strain evidence="2 3">SYSU G07232</strain>
    </source>
</reference>
<dbReference type="Pfam" id="PF13279">
    <property type="entry name" value="4HBT_2"/>
    <property type="match status" value="1"/>
</dbReference>
<name>A0ABT7AGX6_9HYPH</name>
<sequence>MRVEPQWVDYNGHLNMAYYNVLFDRAVDEAFGLIGLGPDYTEQRRASFFLAESHVLYRRELQANAFVRVTVQLLDFDERGLHYYMELRHAAEGWLSATSENLALHVGMEERKVTPFPPDILSNLAFMRASHTRLPRPDALGRVIGLKRDKVAAKAAAPKTTPEETRLASGTRH</sequence>
<comment type="caution">
    <text evidence="2">The sequence shown here is derived from an EMBL/GenBank/DDBJ whole genome shotgun (WGS) entry which is preliminary data.</text>
</comment>
<gene>
    <name evidence="2" type="ORF">QNA08_10110</name>
</gene>
<evidence type="ECO:0000256" key="1">
    <source>
        <dbReference type="SAM" id="MobiDB-lite"/>
    </source>
</evidence>
<dbReference type="Gene3D" id="3.10.129.10">
    <property type="entry name" value="Hotdog Thioesterase"/>
    <property type="match status" value="1"/>
</dbReference>
<dbReference type="CDD" id="cd00586">
    <property type="entry name" value="4HBT"/>
    <property type="match status" value="1"/>
</dbReference>
<organism evidence="2 3">
    <name type="scientific">Chelatococcus albus</name>
    <dbReference type="NCBI Taxonomy" id="3047466"/>
    <lineage>
        <taxon>Bacteria</taxon>
        <taxon>Pseudomonadati</taxon>
        <taxon>Pseudomonadota</taxon>
        <taxon>Alphaproteobacteria</taxon>
        <taxon>Hyphomicrobiales</taxon>
        <taxon>Chelatococcaceae</taxon>
        <taxon>Chelatococcus</taxon>
    </lineage>
</organism>
<dbReference type="InterPro" id="IPR050563">
    <property type="entry name" value="4-hydroxybenzoyl-CoA_TE"/>
</dbReference>
<evidence type="ECO:0000313" key="3">
    <source>
        <dbReference type="Proteomes" id="UP001321492"/>
    </source>
</evidence>
<protein>
    <submittedName>
        <fullName evidence="2">Thioesterase family protein</fullName>
    </submittedName>
</protein>
<dbReference type="SUPFAM" id="SSF54637">
    <property type="entry name" value="Thioesterase/thiol ester dehydrase-isomerase"/>
    <property type="match status" value="1"/>
</dbReference>
<evidence type="ECO:0000313" key="2">
    <source>
        <dbReference type="EMBL" id="MDJ1158588.1"/>
    </source>
</evidence>
<keyword evidence="3" id="KW-1185">Reference proteome</keyword>
<dbReference type="Proteomes" id="UP001321492">
    <property type="component" value="Unassembled WGS sequence"/>
</dbReference>
<accession>A0ABT7AGX6</accession>